<dbReference type="Proteomes" id="UP000828390">
    <property type="component" value="Unassembled WGS sequence"/>
</dbReference>
<dbReference type="PANTHER" id="PTHR31716:SF1">
    <property type="entry name" value="PROTEIN FMC1 HOMOLOG"/>
    <property type="match status" value="1"/>
</dbReference>
<dbReference type="EMBL" id="JAIWYP010000015">
    <property type="protein sequence ID" value="KAH3703842.1"/>
    <property type="molecule type" value="Genomic_DNA"/>
</dbReference>
<organism evidence="3 4">
    <name type="scientific">Dreissena polymorpha</name>
    <name type="common">Zebra mussel</name>
    <name type="synonym">Mytilus polymorpha</name>
    <dbReference type="NCBI Taxonomy" id="45954"/>
    <lineage>
        <taxon>Eukaryota</taxon>
        <taxon>Metazoa</taxon>
        <taxon>Spiralia</taxon>
        <taxon>Lophotrochozoa</taxon>
        <taxon>Mollusca</taxon>
        <taxon>Bivalvia</taxon>
        <taxon>Autobranchia</taxon>
        <taxon>Heteroconchia</taxon>
        <taxon>Euheterodonta</taxon>
        <taxon>Imparidentia</taxon>
        <taxon>Neoheterodontei</taxon>
        <taxon>Myida</taxon>
        <taxon>Dreissenoidea</taxon>
        <taxon>Dreissenidae</taxon>
        <taxon>Dreissena</taxon>
    </lineage>
</organism>
<dbReference type="PANTHER" id="PTHR31716">
    <property type="entry name" value="PROTEIN FMC1 HOMOLOG"/>
    <property type="match status" value="1"/>
</dbReference>
<dbReference type="GO" id="GO:0005739">
    <property type="term" value="C:mitochondrion"/>
    <property type="evidence" value="ECO:0007669"/>
    <property type="project" value="TreeGrafter"/>
</dbReference>
<comment type="caution">
    <text evidence="3">The sequence shown here is derived from an EMBL/GenBank/DDBJ whole genome shotgun (WGS) entry which is preliminary data.</text>
</comment>
<gene>
    <name evidence="3" type="ORF">DPMN_078889</name>
</gene>
<dbReference type="Pfam" id="PF13233">
    <property type="entry name" value="Complex1_LYR_2"/>
    <property type="match status" value="1"/>
</dbReference>
<comment type="similarity">
    <text evidence="1">Belongs to the FMC1 family.</text>
</comment>
<reference evidence="3" key="1">
    <citation type="journal article" date="2019" name="bioRxiv">
        <title>The Genome of the Zebra Mussel, Dreissena polymorpha: A Resource for Invasive Species Research.</title>
        <authorList>
            <person name="McCartney M.A."/>
            <person name="Auch B."/>
            <person name="Kono T."/>
            <person name="Mallez S."/>
            <person name="Zhang Y."/>
            <person name="Obille A."/>
            <person name="Becker A."/>
            <person name="Abrahante J.E."/>
            <person name="Garbe J."/>
            <person name="Badalamenti J.P."/>
            <person name="Herman A."/>
            <person name="Mangelson H."/>
            <person name="Liachko I."/>
            <person name="Sullivan S."/>
            <person name="Sone E.D."/>
            <person name="Koren S."/>
            <person name="Silverstein K.A.T."/>
            <person name="Beckman K.B."/>
            <person name="Gohl D.M."/>
        </authorList>
    </citation>
    <scope>NUCLEOTIDE SEQUENCE</scope>
    <source>
        <strain evidence="3">Duluth1</strain>
        <tissue evidence="3">Whole animal</tissue>
    </source>
</reference>
<accession>A0A9D3YNJ2</accession>
<keyword evidence="4" id="KW-1185">Reference proteome</keyword>
<proteinExistence type="inferred from homology"/>
<name>A0A9D3YNJ2_DREPO</name>
<dbReference type="OrthoDB" id="551431at2759"/>
<evidence type="ECO:0000256" key="2">
    <source>
        <dbReference type="ARBA" id="ARBA00013846"/>
    </source>
</evidence>
<dbReference type="InterPro" id="IPR037667">
    <property type="entry name" value="FMC1_homologue"/>
</dbReference>
<evidence type="ECO:0000313" key="3">
    <source>
        <dbReference type="EMBL" id="KAH3703842.1"/>
    </source>
</evidence>
<sequence length="105" mass="12111">MAAPREILSLYRTLLRELRLVHPEGQHKTSPAYRYLKGKFRENMKTSEQLCRSHIEMAHYARTYVCLLQSVQKHNELHAMFKGGGERSTESTANLVGLALPKRET</sequence>
<dbReference type="AlphaFoldDB" id="A0A9D3YNJ2"/>
<protein>
    <recommendedName>
        <fullName evidence="2">Protein FMC1 homolog</fullName>
    </recommendedName>
</protein>
<reference evidence="3" key="2">
    <citation type="submission" date="2020-11" db="EMBL/GenBank/DDBJ databases">
        <authorList>
            <person name="McCartney M.A."/>
            <person name="Auch B."/>
            <person name="Kono T."/>
            <person name="Mallez S."/>
            <person name="Becker A."/>
            <person name="Gohl D.M."/>
            <person name="Silverstein K.A.T."/>
            <person name="Koren S."/>
            <person name="Bechman K.B."/>
            <person name="Herman A."/>
            <person name="Abrahante J.E."/>
            <person name="Garbe J."/>
        </authorList>
    </citation>
    <scope>NUCLEOTIDE SEQUENCE</scope>
    <source>
        <strain evidence="3">Duluth1</strain>
        <tissue evidence="3">Whole animal</tissue>
    </source>
</reference>
<evidence type="ECO:0000256" key="1">
    <source>
        <dbReference type="ARBA" id="ARBA00009058"/>
    </source>
</evidence>
<evidence type="ECO:0000313" key="4">
    <source>
        <dbReference type="Proteomes" id="UP000828390"/>
    </source>
</evidence>